<comment type="catalytic activity">
    <reaction evidence="9">
        <text>(sulfur carrier)-H + L-cysteine = (sulfur carrier)-SH + L-alanine</text>
        <dbReference type="Rhea" id="RHEA:43892"/>
        <dbReference type="Rhea" id="RHEA-COMP:14737"/>
        <dbReference type="Rhea" id="RHEA-COMP:14739"/>
        <dbReference type="ChEBI" id="CHEBI:29917"/>
        <dbReference type="ChEBI" id="CHEBI:35235"/>
        <dbReference type="ChEBI" id="CHEBI:57972"/>
        <dbReference type="ChEBI" id="CHEBI:64428"/>
        <dbReference type="EC" id="2.8.1.7"/>
    </reaction>
</comment>
<evidence type="ECO:0000256" key="3">
    <source>
        <dbReference type="ARBA" id="ARBA00012239"/>
    </source>
</evidence>
<evidence type="ECO:0000313" key="14">
    <source>
        <dbReference type="Proteomes" id="UP001501509"/>
    </source>
</evidence>
<dbReference type="EC" id="2.8.1.7" evidence="3"/>
<dbReference type="Gene3D" id="1.10.260.50">
    <property type="match status" value="1"/>
</dbReference>
<dbReference type="PROSITE" id="PS00595">
    <property type="entry name" value="AA_TRANSFER_CLASS_5"/>
    <property type="match status" value="1"/>
</dbReference>
<evidence type="ECO:0000313" key="13">
    <source>
        <dbReference type="EMBL" id="GAA2637269.1"/>
    </source>
</evidence>
<dbReference type="EMBL" id="BAAATD010000022">
    <property type="protein sequence ID" value="GAA2637269.1"/>
    <property type="molecule type" value="Genomic_DNA"/>
</dbReference>
<feature type="compositionally biased region" description="Polar residues" evidence="11">
    <location>
        <begin position="1"/>
        <end position="15"/>
    </location>
</feature>
<organism evidence="13 14">
    <name type="scientific">Actinomadura fulvescens</name>
    <dbReference type="NCBI Taxonomy" id="46160"/>
    <lineage>
        <taxon>Bacteria</taxon>
        <taxon>Bacillati</taxon>
        <taxon>Actinomycetota</taxon>
        <taxon>Actinomycetes</taxon>
        <taxon>Streptosporangiales</taxon>
        <taxon>Thermomonosporaceae</taxon>
        <taxon>Actinomadura</taxon>
    </lineage>
</organism>
<dbReference type="PANTHER" id="PTHR11601">
    <property type="entry name" value="CYSTEINE DESULFURYLASE FAMILY MEMBER"/>
    <property type="match status" value="1"/>
</dbReference>
<keyword evidence="5" id="KW-0479">Metal-binding</keyword>
<dbReference type="Pfam" id="PF00266">
    <property type="entry name" value="Aminotran_5"/>
    <property type="match status" value="1"/>
</dbReference>
<evidence type="ECO:0000256" key="11">
    <source>
        <dbReference type="SAM" id="MobiDB-lite"/>
    </source>
</evidence>
<dbReference type="Gene3D" id="3.90.1150.10">
    <property type="entry name" value="Aspartate Aminotransferase, domain 1"/>
    <property type="match status" value="1"/>
</dbReference>
<reference evidence="13 14" key="1">
    <citation type="journal article" date="2019" name="Int. J. Syst. Evol. Microbiol.">
        <title>The Global Catalogue of Microorganisms (GCM) 10K type strain sequencing project: providing services to taxonomists for standard genome sequencing and annotation.</title>
        <authorList>
            <consortium name="The Broad Institute Genomics Platform"/>
            <consortium name="The Broad Institute Genome Sequencing Center for Infectious Disease"/>
            <person name="Wu L."/>
            <person name="Ma J."/>
        </authorList>
    </citation>
    <scope>NUCLEOTIDE SEQUENCE [LARGE SCALE GENOMIC DNA]</scope>
    <source>
        <strain evidence="13 14">JCM 6833</strain>
    </source>
</reference>
<evidence type="ECO:0000256" key="8">
    <source>
        <dbReference type="ARBA" id="ARBA00023014"/>
    </source>
</evidence>
<evidence type="ECO:0000259" key="12">
    <source>
        <dbReference type="Pfam" id="PF00266"/>
    </source>
</evidence>
<keyword evidence="8" id="KW-0411">Iron-sulfur</keyword>
<evidence type="ECO:0000256" key="9">
    <source>
        <dbReference type="ARBA" id="ARBA00050776"/>
    </source>
</evidence>
<dbReference type="InterPro" id="IPR015422">
    <property type="entry name" value="PyrdxlP-dep_Trfase_small"/>
</dbReference>
<dbReference type="SUPFAM" id="SSF53383">
    <property type="entry name" value="PLP-dependent transferases"/>
    <property type="match status" value="1"/>
</dbReference>
<keyword evidence="14" id="KW-1185">Reference proteome</keyword>
<sequence length="424" mass="43782">MNSPGSNSASPNTTGDALAGLDAPVPAGLREGPIYLDYNSTTPVDPRVAEAMLPFLTEHFGNPSSGHPYADRPHRALAVARGRLTALIGAASEEVVFTGSGSEADALAIIGAVLTHRDPGQVHVVTQATEHPAVLEACRALQRRHGTAITYLPVDAHGRVDPADLARALTPRTALVSIMAANNETGVLQPIAELAAAAHEHGALLHTDAAQAVGKIPIDAARLGVDLLTVAGHKLYAPKGIGALYVRTGVLLEPLIPGGGQEHGLRAGTENVALAVALGTAADLAQHELDHGGPDRMARLRDLLARRLNRLLPGLLTRTGHPDHLLPATLHITIDGAGGDDVLAATPAIAGATGSACHEGSREPSPVLLAMGQGHDQALSALRLSVGRWTTPEQIERAADAIAATVDKLTSTPATRGNKTANRQ</sequence>
<accession>A0ABN3QWN0</accession>
<name>A0ABN3QWN0_9ACTN</name>
<evidence type="ECO:0000256" key="10">
    <source>
        <dbReference type="RuleBase" id="RU004504"/>
    </source>
</evidence>
<dbReference type="InterPro" id="IPR000192">
    <property type="entry name" value="Aminotrans_V_dom"/>
</dbReference>
<comment type="cofactor">
    <cofactor evidence="1 10">
        <name>pyridoxal 5'-phosphate</name>
        <dbReference type="ChEBI" id="CHEBI:597326"/>
    </cofactor>
</comment>
<keyword evidence="6" id="KW-0663">Pyridoxal phosphate</keyword>
<dbReference type="Proteomes" id="UP001501509">
    <property type="component" value="Unassembled WGS sequence"/>
</dbReference>
<evidence type="ECO:0000256" key="5">
    <source>
        <dbReference type="ARBA" id="ARBA00022723"/>
    </source>
</evidence>
<evidence type="ECO:0000256" key="6">
    <source>
        <dbReference type="ARBA" id="ARBA00022898"/>
    </source>
</evidence>
<feature type="region of interest" description="Disordered" evidence="11">
    <location>
        <begin position="1"/>
        <end position="23"/>
    </location>
</feature>
<comment type="caution">
    <text evidence="13">The sequence shown here is derived from an EMBL/GenBank/DDBJ whole genome shotgun (WGS) entry which is preliminary data.</text>
</comment>
<dbReference type="InterPro" id="IPR016454">
    <property type="entry name" value="Cysteine_dSase"/>
</dbReference>
<gene>
    <name evidence="13" type="ORF">GCM10010411_90870</name>
</gene>
<dbReference type="InterPro" id="IPR015424">
    <property type="entry name" value="PyrdxlP-dep_Trfase"/>
</dbReference>
<keyword evidence="4" id="KW-0808">Transferase</keyword>
<dbReference type="Gene3D" id="3.40.640.10">
    <property type="entry name" value="Type I PLP-dependent aspartate aminotransferase-like (Major domain)"/>
    <property type="match status" value="1"/>
</dbReference>
<dbReference type="InterPro" id="IPR020578">
    <property type="entry name" value="Aminotrans_V_PyrdxlP_BS"/>
</dbReference>
<dbReference type="RefSeq" id="WP_344549005.1">
    <property type="nucleotide sequence ID" value="NZ_BAAATD010000022.1"/>
</dbReference>
<protein>
    <recommendedName>
        <fullName evidence="3">cysteine desulfurase</fullName>
        <ecNumber evidence="3">2.8.1.7</ecNumber>
    </recommendedName>
</protein>
<comment type="similarity">
    <text evidence="2">Belongs to the class-V pyridoxal-phosphate-dependent aminotransferase family. NifS/IscS subfamily.</text>
</comment>
<evidence type="ECO:0000256" key="7">
    <source>
        <dbReference type="ARBA" id="ARBA00023004"/>
    </source>
</evidence>
<keyword evidence="7" id="KW-0408">Iron</keyword>
<dbReference type="InterPro" id="IPR015421">
    <property type="entry name" value="PyrdxlP-dep_Trfase_major"/>
</dbReference>
<proteinExistence type="inferred from homology"/>
<evidence type="ECO:0000256" key="1">
    <source>
        <dbReference type="ARBA" id="ARBA00001933"/>
    </source>
</evidence>
<evidence type="ECO:0000256" key="4">
    <source>
        <dbReference type="ARBA" id="ARBA00022679"/>
    </source>
</evidence>
<evidence type="ECO:0000256" key="2">
    <source>
        <dbReference type="ARBA" id="ARBA00006490"/>
    </source>
</evidence>
<dbReference type="PANTHER" id="PTHR11601:SF34">
    <property type="entry name" value="CYSTEINE DESULFURASE"/>
    <property type="match status" value="1"/>
</dbReference>
<feature type="domain" description="Aminotransferase class V" evidence="12">
    <location>
        <begin position="34"/>
        <end position="397"/>
    </location>
</feature>
<dbReference type="PIRSF" id="PIRSF005572">
    <property type="entry name" value="NifS"/>
    <property type="match status" value="1"/>
</dbReference>